<feature type="transmembrane region" description="Helical" evidence="6">
    <location>
        <begin position="167"/>
        <end position="184"/>
    </location>
</feature>
<feature type="domain" description="Na+/H+ antiporter NhaC-like C-terminal" evidence="7">
    <location>
        <begin position="4"/>
        <end position="309"/>
    </location>
</feature>
<dbReference type="Pfam" id="PF03553">
    <property type="entry name" value="Na_H_antiporter"/>
    <property type="match status" value="1"/>
</dbReference>
<comment type="caution">
    <text evidence="8">The sequence shown here is derived from an EMBL/GenBank/DDBJ whole genome shotgun (WGS) entry which is preliminary data.</text>
</comment>
<feature type="transmembrane region" description="Helical" evidence="6">
    <location>
        <begin position="85"/>
        <end position="107"/>
    </location>
</feature>
<evidence type="ECO:0000256" key="4">
    <source>
        <dbReference type="ARBA" id="ARBA00022989"/>
    </source>
</evidence>
<evidence type="ECO:0000313" key="8">
    <source>
        <dbReference type="EMBL" id="MDY0406841.1"/>
    </source>
</evidence>
<feature type="transmembrane region" description="Helical" evidence="6">
    <location>
        <begin position="204"/>
        <end position="233"/>
    </location>
</feature>
<dbReference type="Proteomes" id="UP001228376">
    <property type="component" value="Unassembled WGS sequence"/>
</dbReference>
<proteinExistence type="predicted"/>
<keyword evidence="3 6" id="KW-0812">Transmembrane</keyword>
<feature type="transmembrane region" description="Helical" evidence="6">
    <location>
        <begin position="127"/>
        <end position="146"/>
    </location>
</feature>
<evidence type="ECO:0000256" key="1">
    <source>
        <dbReference type="ARBA" id="ARBA00004651"/>
    </source>
</evidence>
<keyword evidence="4 6" id="KW-1133">Transmembrane helix</keyword>
<dbReference type="RefSeq" id="WP_306066527.1">
    <property type="nucleotide sequence ID" value="NZ_JAROCA020000002.1"/>
</dbReference>
<dbReference type="EMBL" id="JAROCA020000002">
    <property type="protein sequence ID" value="MDY0406841.1"/>
    <property type="molecule type" value="Genomic_DNA"/>
</dbReference>
<reference evidence="8 9" key="1">
    <citation type="submission" date="2023-10" db="EMBL/GenBank/DDBJ databases">
        <title>179-bfca-hs.</title>
        <authorList>
            <person name="Miliotis G."/>
            <person name="Sengupta P."/>
            <person name="Hameed A."/>
            <person name="Chuvochina M."/>
            <person name="Mcdonagh F."/>
            <person name="Simpson A.C."/>
            <person name="Singh N.K."/>
            <person name="Rekha P.D."/>
            <person name="Raman K."/>
            <person name="Hugenholtz P."/>
            <person name="Venkateswaran K."/>
        </authorList>
    </citation>
    <scope>NUCLEOTIDE SEQUENCE [LARGE SCALE GENOMIC DNA]</scope>
    <source>
        <strain evidence="8 9">179-BFC-A-HS</strain>
    </source>
</reference>
<protein>
    <submittedName>
        <fullName evidence="8">Na+/H+ antiporter NhaC family protein</fullName>
    </submittedName>
</protein>
<gene>
    <name evidence="8" type="ORF">P5G51_017090</name>
</gene>
<evidence type="ECO:0000256" key="5">
    <source>
        <dbReference type="ARBA" id="ARBA00023136"/>
    </source>
</evidence>
<dbReference type="PANTHER" id="PTHR43478:SF1">
    <property type="entry name" value="NA+_H+ ANTIPORTER NHAC-LIKE C-TERMINAL DOMAIN-CONTAINING PROTEIN"/>
    <property type="match status" value="1"/>
</dbReference>
<keyword evidence="5 6" id="KW-0472">Membrane</keyword>
<feature type="transmembrane region" description="Helical" evidence="6">
    <location>
        <begin position="314"/>
        <end position="332"/>
    </location>
</feature>
<evidence type="ECO:0000256" key="3">
    <source>
        <dbReference type="ARBA" id="ARBA00022692"/>
    </source>
</evidence>
<evidence type="ECO:0000256" key="6">
    <source>
        <dbReference type="SAM" id="Phobius"/>
    </source>
</evidence>
<name>A0ABU5CLR5_9BACI</name>
<accession>A0ABU5CLR5</accession>
<evidence type="ECO:0000313" key="9">
    <source>
        <dbReference type="Proteomes" id="UP001228376"/>
    </source>
</evidence>
<evidence type="ECO:0000259" key="7">
    <source>
        <dbReference type="Pfam" id="PF03553"/>
    </source>
</evidence>
<dbReference type="PANTHER" id="PTHR43478">
    <property type="entry name" value="NA+/H+ ANTIPORTER-RELATED"/>
    <property type="match status" value="1"/>
</dbReference>
<organism evidence="8 9">
    <name type="scientific">Tigheibacillus jepli</name>
    <dbReference type="NCBI Taxonomy" id="3035914"/>
    <lineage>
        <taxon>Bacteria</taxon>
        <taxon>Bacillati</taxon>
        <taxon>Bacillota</taxon>
        <taxon>Bacilli</taxon>
        <taxon>Bacillales</taxon>
        <taxon>Bacillaceae</taxon>
        <taxon>Tigheibacillus</taxon>
    </lineage>
</organism>
<dbReference type="InterPro" id="IPR018461">
    <property type="entry name" value="Na/H_Antiport_NhaC-like_C"/>
</dbReference>
<comment type="subcellular location">
    <subcellularLocation>
        <location evidence="1">Cell membrane</location>
        <topology evidence="1">Multi-pass membrane protein</topology>
    </subcellularLocation>
</comment>
<keyword evidence="2" id="KW-1003">Cell membrane</keyword>
<feature type="transmembrane region" description="Helical" evidence="6">
    <location>
        <begin position="20"/>
        <end position="38"/>
    </location>
</feature>
<sequence>MLVTEKVAGISAFSAFLQMIPMNFYVWAALGTVVIIAIRQVDFGPMRMYEVRAMETGEVLDPEKSESVDAESDLPTSNFGKISDLVIPIAVLFVATVGFIYFTGWQAVGGGKSLMVIFGEADVSKSLLYGGVFGIAATFILFMRHAKMKELNGNHFIKGIVAGAKSMLPAFAILIFAWAIVDLIDQLGTGVYLSEVVKGANISLSLLPLIVFLMAGFIAFATGTSWGSFALLLPIAGKIAMVTDPDLLLPMLAAVLAGSVFGDHCSPISDTTILSSTGSSCHHIDHVTTQLPYALVSAVIAGSGYLALGLSGSVWLGLGIVFVGLAILYASLHKPLAFTDEKEEPVAK</sequence>
<evidence type="ECO:0000256" key="2">
    <source>
        <dbReference type="ARBA" id="ARBA00022475"/>
    </source>
</evidence>
<keyword evidence="9" id="KW-1185">Reference proteome</keyword>